<organism evidence="3 4">
    <name type="scientific">Cardiocondyla obscurior</name>
    <dbReference type="NCBI Taxonomy" id="286306"/>
    <lineage>
        <taxon>Eukaryota</taxon>
        <taxon>Metazoa</taxon>
        <taxon>Ecdysozoa</taxon>
        <taxon>Arthropoda</taxon>
        <taxon>Hexapoda</taxon>
        <taxon>Insecta</taxon>
        <taxon>Pterygota</taxon>
        <taxon>Neoptera</taxon>
        <taxon>Endopterygota</taxon>
        <taxon>Hymenoptera</taxon>
        <taxon>Apocrita</taxon>
        <taxon>Aculeata</taxon>
        <taxon>Formicoidea</taxon>
        <taxon>Formicidae</taxon>
        <taxon>Myrmicinae</taxon>
        <taxon>Cardiocondyla</taxon>
    </lineage>
</organism>
<evidence type="ECO:0000256" key="2">
    <source>
        <dbReference type="SAM" id="SignalP"/>
    </source>
</evidence>
<evidence type="ECO:0000313" key="4">
    <source>
        <dbReference type="Proteomes" id="UP001430953"/>
    </source>
</evidence>
<sequence length="74" mass="8568">MAIWTSSSSLLLFWWPPPSQNYSVYQRSLISPAYSIYNTQIRFVSRAKRPIENFLAPSSPSPRNGKCQKNFLKN</sequence>
<evidence type="ECO:0008006" key="5">
    <source>
        <dbReference type="Google" id="ProtNLM"/>
    </source>
</evidence>
<dbReference type="Proteomes" id="UP001430953">
    <property type="component" value="Unassembled WGS sequence"/>
</dbReference>
<keyword evidence="4" id="KW-1185">Reference proteome</keyword>
<dbReference type="AlphaFoldDB" id="A0AAW2EZY3"/>
<proteinExistence type="predicted"/>
<reference evidence="3 4" key="1">
    <citation type="submission" date="2023-03" db="EMBL/GenBank/DDBJ databases">
        <title>High recombination rates correlate with genetic variation in Cardiocondyla obscurior ants.</title>
        <authorList>
            <person name="Errbii M."/>
        </authorList>
    </citation>
    <scope>NUCLEOTIDE SEQUENCE [LARGE SCALE GENOMIC DNA]</scope>
    <source>
        <strain evidence="3">Alpha-2009</strain>
        <tissue evidence="3">Whole body</tissue>
    </source>
</reference>
<accession>A0AAW2EZY3</accession>
<name>A0AAW2EZY3_9HYME</name>
<evidence type="ECO:0000256" key="1">
    <source>
        <dbReference type="SAM" id="MobiDB-lite"/>
    </source>
</evidence>
<feature type="chain" id="PRO_5043845057" description="Secreted protein" evidence="2">
    <location>
        <begin position="22"/>
        <end position="74"/>
    </location>
</feature>
<keyword evidence="2" id="KW-0732">Signal</keyword>
<dbReference type="EMBL" id="JADYXP020000015">
    <property type="protein sequence ID" value="KAL0109269.1"/>
    <property type="molecule type" value="Genomic_DNA"/>
</dbReference>
<feature type="signal peptide" evidence="2">
    <location>
        <begin position="1"/>
        <end position="21"/>
    </location>
</feature>
<comment type="caution">
    <text evidence="3">The sequence shown here is derived from an EMBL/GenBank/DDBJ whole genome shotgun (WGS) entry which is preliminary data.</text>
</comment>
<feature type="region of interest" description="Disordered" evidence="1">
    <location>
        <begin position="54"/>
        <end position="74"/>
    </location>
</feature>
<protein>
    <recommendedName>
        <fullName evidence="5">Secreted protein</fullName>
    </recommendedName>
</protein>
<gene>
    <name evidence="3" type="ORF">PUN28_014393</name>
</gene>
<evidence type="ECO:0000313" key="3">
    <source>
        <dbReference type="EMBL" id="KAL0109269.1"/>
    </source>
</evidence>